<evidence type="ECO:0000259" key="3">
    <source>
        <dbReference type="Pfam" id="PF12802"/>
    </source>
</evidence>
<dbReference type="Pfam" id="PF12802">
    <property type="entry name" value="MarR_2"/>
    <property type="match status" value="1"/>
</dbReference>
<reference evidence="4 5" key="1">
    <citation type="submission" date="2020-03" db="EMBL/GenBank/DDBJ databases">
        <title>Whole genome shotgun sequence of Phytohabitans rumicis NBRC 108638.</title>
        <authorList>
            <person name="Komaki H."/>
            <person name="Tamura T."/>
        </authorList>
    </citation>
    <scope>NUCLEOTIDE SEQUENCE [LARGE SCALE GENOMIC DNA]</scope>
    <source>
        <strain evidence="4 5">NBRC 108638</strain>
    </source>
</reference>
<dbReference type="RefSeq" id="WP_173082224.1">
    <property type="nucleotide sequence ID" value="NZ_BAABJB010000035.1"/>
</dbReference>
<dbReference type="Gene3D" id="1.10.10.10">
    <property type="entry name" value="Winged helix-like DNA-binding domain superfamily/Winged helix DNA-binding domain"/>
    <property type="match status" value="1"/>
</dbReference>
<dbReference type="Gene3D" id="3.30.420.40">
    <property type="match status" value="2"/>
</dbReference>
<dbReference type="GO" id="GO:0003700">
    <property type="term" value="F:DNA-binding transcription factor activity"/>
    <property type="evidence" value="ECO:0007669"/>
    <property type="project" value="InterPro"/>
</dbReference>
<evidence type="ECO:0000256" key="2">
    <source>
        <dbReference type="SAM" id="MobiDB-lite"/>
    </source>
</evidence>
<sequence length="387" mass="39647">MDLSANERLVLDALAGGGVASRAELSARTGLPKTTVGGIVDRLLRRGAVTQRPPAPRAGRGRPAGALALATPSGPVAVLALSHTTIRAAAVGWDGTVLAHRQDALAGDRDEERVIGRGVDLLTDALAEAGLRPDQASRAVVGVPAAYERGVGPTLGRIPETAREAVPGLAEVFGWLRSDPAPAVGARLGVPAVAENYANLAALGEAAFGAGRGVDSFVYVKVVEGVGAGLILGGRLHRGARGMAGELAHVQVLDDGPWCVCGSRGCLATTYGGFVPPFRPAYPTPLTVADIGRLAAAGERGTRRIMADAGRRVGRVLADMCVLLSPDAFIVDGMLGAAAEPFVAGVREMIDRHTPGVLADTVRVLPGELGDRAELLGAVALARTDRP</sequence>
<gene>
    <name evidence="4" type="ORF">Prum_085400</name>
</gene>
<dbReference type="InterPro" id="IPR043129">
    <property type="entry name" value="ATPase_NBD"/>
</dbReference>
<feature type="domain" description="HTH marR-type" evidence="3">
    <location>
        <begin position="2"/>
        <end position="60"/>
    </location>
</feature>
<dbReference type="InterPro" id="IPR000600">
    <property type="entry name" value="ROK"/>
</dbReference>
<comment type="caution">
    <text evidence="4">The sequence shown here is derived from an EMBL/GenBank/DDBJ whole genome shotgun (WGS) entry which is preliminary data.</text>
</comment>
<keyword evidence="5" id="KW-1185">Reference proteome</keyword>
<evidence type="ECO:0000313" key="4">
    <source>
        <dbReference type="EMBL" id="GFJ94898.1"/>
    </source>
</evidence>
<dbReference type="AlphaFoldDB" id="A0A6V8LJ67"/>
<reference evidence="4 5" key="2">
    <citation type="submission" date="2020-03" db="EMBL/GenBank/DDBJ databases">
        <authorList>
            <person name="Ichikawa N."/>
            <person name="Kimura A."/>
            <person name="Kitahashi Y."/>
            <person name="Uohara A."/>
        </authorList>
    </citation>
    <scope>NUCLEOTIDE SEQUENCE [LARGE SCALE GENOMIC DNA]</scope>
    <source>
        <strain evidence="4 5">NBRC 108638</strain>
    </source>
</reference>
<dbReference type="PANTHER" id="PTHR18964">
    <property type="entry name" value="ROK (REPRESSOR, ORF, KINASE) FAMILY"/>
    <property type="match status" value="1"/>
</dbReference>
<dbReference type="EMBL" id="BLPG01000001">
    <property type="protein sequence ID" value="GFJ94898.1"/>
    <property type="molecule type" value="Genomic_DNA"/>
</dbReference>
<dbReference type="InterPro" id="IPR036390">
    <property type="entry name" value="WH_DNA-bd_sf"/>
</dbReference>
<comment type="similarity">
    <text evidence="1">Belongs to the ROK (NagC/XylR) family.</text>
</comment>
<proteinExistence type="inferred from homology"/>
<evidence type="ECO:0000313" key="5">
    <source>
        <dbReference type="Proteomes" id="UP000482960"/>
    </source>
</evidence>
<accession>A0A6V8LJ67</accession>
<dbReference type="InterPro" id="IPR036388">
    <property type="entry name" value="WH-like_DNA-bd_sf"/>
</dbReference>
<feature type="compositionally biased region" description="Low complexity" evidence="2">
    <location>
        <begin position="57"/>
        <end position="66"/>
    </location>
</feature>
<organism evidence="4 5">
    <name type="scientific">Phytohabitans rumicis</name>
    <dbReference type="NCBI Taxonomy" id="1076125"/>
    <lineage>
        <taxon>Bacteria</taxon>
        <taxon>Bacillati</taxon>
        <taxon>Actinomycetota</taxon>
        <taxon>Actinomycetes</taxon>
        <taxon>Micromonosporales</taxon>
        <taxon>Micromonosporaceae</taxon>
    </lineage>
</organism>
<name>A0A6V8LJ67_9ACTN</name>
<dbReference type="SUPFAM" id="SSF53067">
    <property type="entry name" value="Actin-like ATPase domain"/>
    <property type="match status" value="2"/>
</dbReference>
<dbReference type="InterPro" id="IPR000835">
    <property type="entry name" value="HTH_MarR-typ"/>
</dbReference>
<dbReference type="Pfam" id="PF00480">
    <property type="entry name" value="ROK"/>
    <property type="match status" value="1"/>
</dbReference>
<dbReference type="Proteomes" id="UP000482960">
    <property type="component" value="Unassembled WGS sequence"/>
</dbReference>
<protein>
    <submittedName>
        <fullName evidence="4">Transcriptional regulator</fullName>
    </submittedName>
</protein>
<evidence type="ECO:0000256" key="1">
    <source>
        <dbReference type="ARBA" id="ARBA00006479"/>
    </source>
</evidence>
<dbReference type="SUPFAM" id="SSF46785">
    <property type="entry name" value="Winged helix' DNA-binding domain"/>
    <property type="match status" value="1"/>
</dbReference>
<feature type="region of interest" description="Disordered" evidence="2">
    <location>
        <begin position="45"/>
        <end position="66"/>
    </location>
</feature>
<dbReference type="PANTHER" id="PTHR18964:SF173">
    <property type="entry name" value="GLUCOKINASE"/>
    <property type="match status" value="1"/>
</dbReference>